<evidence type="ECO:0008006" key="9">
    <source>
        <dbReference type="Google" id="ProtNLM"/>
    </source>
</evidence>
<dbReference type="PANTHER" id="PTHR23308">
    <property type="entry name" value="NUCLEAR INHIBITOR OF PROTEIN PHOSPHATASE-1"/>
    <property type="match status" value="1"/>
</dbReference>
<comment type="caution">
    <text evidence="7">The sequence shown here is derived from an EMBL/GenBank/DDBJ whole genome shotgun (WGS) entry which is preliminary data.</text>
</comment>
<dbReference type="EMBL" id="WEGJ01000038">
    <property type="protein sequence ID" value="MQY15743.1"/>
    <property type="molecule type" value="Genomic_DNA"/>
</dbReference>
<evidence type="ECO:0000256" key="3">
    <source>
        <dbReference type="SAM" id="MobiDB-lite"/>
    </source>
</evidence>
<sequence>MQIRMTVLGPHVPRGARGSSVDVLVTAPSGTPLSAVSVGLADAVAAAAGGAGAGIPAGSAVPLFAGERALDPDRTVLGEPPLTDGAVLSLGAPGVPGEHAEAPVRLLIAAGPDAGGVHLLHGGQVRIGRSGEAEVPLDDPDVSRLHCAVTVAEDGRASVADLGSTNGTTVDGVPVGERPVPLRPGALLRIGESVLRLEGADTLEHAQTPDSAPPADGGPEPYAAPARRGFWSRRFGTAPSEAAELPRESRPPADPAEAGRWPDPAEVLLAALGGARHSSRDTGHRDALSVRLGTADTHGAPEPLVVSLREAGSLGLAGPRPRLTGLARSVLAQLATLDATDDLELVLLAADRARPLADRLADWSWLGWLPQLRPARGQDCRLLTAYDREQASARLGELLRRLDGDGGGGPAHTVVVVDGDVGPAELRDAVARLGLRGPAAGIHLLCLAETPSATPSSPLTASYETAVADTPGFAECGAVALLSGDVASFLRVLWRPATADPATGESGTAYGTGRAWLDGPGSDPRATPGGDWFAAAVAEGRETPGRPGVVDAVSAAWAERLARALAPLRAPADGEGAGRAPGELPASVRLLDELGLARATPTALTARWADRTRALAVFGAGPRGPLEADLTAEGTQPVFVEGAAGSGKTELLRSLAASLAASERPDRLQLVLIDGGGSERGEGLRVCTDLPHVSTYLPANDPLRMREFAQSLAGELKRRTELLAASRGVPGQRGGGELEPPPSNTLRLRPQSAQAVQSAPDARDVRDARMAQRLLAAQPRLVVIVDDYDALIAPALGSPARPAAGSVVRALDTIARDGGRLAVDLIAATGRPEQTAGASARTRAELLVRLGAAPDVPPGRGELHRPGKSPVPFQAGRVTGRIPRTATARPTVVPLEWERMGAPPTTRPLRELGNGPTDLALLASALQRAAQSAGADVTPVLA</sequence>
<evidence type="ECO:0000313" key="8">
    <source>
        <dbReference type="Proteomes" id="UP000466345"/>
    </source>
</evidence>
<dbReference type="InterPro" id="IPR002543">
    <property type="entry name" value="FtsK_dom"/>
</dbReference>
<name>A0A7K0CQY8_9ACTN</name>
<feature type="domain" description="FtsK" evidence="6">
    <location>
        <begin position="623"/>
        <end position="861"/>
    </location>
</feature>
<dbReference type="PROSITE" id="PS50006">
    <property type="entry name" value="FHA_DOMAIN"/>
    <property type="match status" value="1"/>
</dbReference>
<dbReference type="Gene3D" id="2.60.200.20">
    <property type="match status" value="1"/>
</dbReference>
<dbReference type="InterPro" id="IPR050923">
    <property type="entry name" value="Cell_Proc_Reg/RNA_Proc"/>
</dbReference>
<reference evidence="7 8" key="1">
    <citation type="submission" date="2019-10" db="EMBL/GenBank/DDBJ databases">
        <title>Streptomyces smaragdinus sp. nov. and Streptomyces fabii sp. nov., isolated from the gut of fungus growing-termite Macrotermes natalensis.</title>
        <authorList>
            <person name="Schwitalla J."/>
            <person name="Benndorf R."/>
            <person name="Martin K."/>
            <person name="De Beer W."/>
            <person name="Kaster A.-K."/>
            <person name="Vollmers J."/>
            <person name="Poulsen M."/>
            <person name="Beemelmanns C."/>
        </authorList>
    </citation>
    <scope>NUCLEOTIDE SEQUENCE [LARGE SCALE GENOMIC DNA]</scope>
    <source>
        <strain evidence="7 8">RB5</strain>
    </source>
</reference>
<evidence type="ECO:0000256" key="2">
    <source>
        <dbReference type="PROSITE-ProRule" id="PRU00289"/>
    </source>
</evidence>
<evidence type="ECO:0000259" key="5">
    <source>
        <dbReference type="PROSITE" id="PS50837"/>
    </source>
</evidence>
<dbReference type="CDD" id="cd00060">
    <property type="entry name" value="FHA"/>
    <property type="match status" value="1"/>
</dbReference>
<dbReference type="Proteomes" id="UP000466345">
    <property type="component" value="Unassembled WGS sequence"/>
</dbReference>
<dbReference type="InterPro" id="IPR000253">
    <property type="entry name" value="FHA_dom"/>
</dbReference>
<feature type="domain" description="NACHT" evidence="5">
    <location>
        <begin position="636"/>
        <end position="672"/>
    </location>
</feature>
<feature type="region of interest" description="Disordered" evidence="3">
    <location>
        <begin position="205"/>
        <end position="225"/>
    </location>
</feature>
<dbReference type="InterPro" id="IPR003593">
    <property type="entry name" value="AAA+_ATPase"/>
</dbReference>
<evidence type="ECO:0000259" key="4">
    <source>
        <dbReference type="PROSITE" id="PS50006"/>
    </source>
</evidence>
<feature type="region of interest" description="Disordered" evidence="3">
    <location>
        <begin position="855"/>
        <end position="876"/>
    </location>
</feature>
<dbReference type="Gene3D" id="3.40.50.300">
    <property type="entry name" value="P-loop containing nucleotide triphosphate hydrolases"/>
    <property type="match status" value="2"/>
</dbReference>
<dbReference type="SMART" id="SM00382">
    <property type="entry name" value="AAA"/>
    <property type="match status" value="1"/>
</dbReference>
<evidence type="ECO:0000259" key="6">
    <source>
        <dbReference type="PROSITE" id="PS50901"/>
    </source>
</evidence>
<dbReference type="AlphaFoldDB" id="A0A7K0CQY8"/>
<keyword evidence="2" id="KW-0067">ATP-binding</keyword>
<dbReference type="InterPro" id="IPR008984">
    <property type="entry name" value="SMAD_FHA_dom_sf"/>
</dbReference>
<dbReference type="InterPro" id="IPR007111">
    <property type="entry name" value="NACHT_NTPase"/>
</dbReference>
<keyword evidence="2" id="KW-0547">Nucleotide-binding</keyword>
<proteinExistence type="predicted"/>
<dbReference type="RefSeq" id="WP_153456547.1">
    <property type="nucleotide sequence ID" value="NZ_WEGJ01000038.1"/>
</dbReference>
<dbReference type="SUPFAM" id="SSF52540">
    <property type="entry name" value="P-loop containing nucleoside triphosphate hydrolases"/>
    <property type="match status" value="1"/>
</dbReference>
<keyword evidence="1" id="KW-0597">Phosphoprotein</keyword>
<accession>A0A7K0CQY8</accession>
<evidence type="ECO:0000256" key="1">
    <source>
        <dbReference type="ARBA" id="ARBA00022553"/>
    </source>
</evidence>
<evidence type="ECO:0000313" key="7">
    <source>
        <dbReference type="EMBL" id="MQY15743.1"/>
    </source>
</evidence>
<dbReference type="PROSITE" id="PS50901">
    <property type="entry name" value="FTSK"/>
    <property type="match status" value="1"/>
</dbReference>
<dbReference type="InterPro" id="IPR027417">
    <property type="entry name" value="P-loop_NTPase"/>
</dbReference>
<dbReference type="GO" id="GO:0005524">
    <property type="term" value="F:ATP binding"/>
    <property type="evidence" value="ECO:0007669"/>
    <property type="project" value="UniProtKB-UniRule"/>
</dbReference>
<dbReference type="SUPFAM" id="SSF49879">
    <property type="entry name" value="SMAD/FHA domain"/>
    <property type="match status" value="1"/>
</dbReference>
<dbReference type="PROSITE" id="PS50837">
    <property type="entry name" value="NACHT"/>
    <property type="match status" value="1"/>
</dbReference>
<feature type="binding site" evidence="2">
    <location>
        <begin position="642"/>
        <end position="649"/>
    </location>
    <ligand>
        <name>ATP</name>
        <dbReference type="ChEBI" id="CHEBI:30616"/>
    </ligand>
</feature>
<dbReference type="Pfam" id="PF00498">
    <property type="entry name" value="FHA"/>
    <property type="match status" value="1"/>
</dbReference>
<feature type="region of interest" description="Disordered" evidence="3">
    <location>
        <begin position="725"/>
        <end position="747"/>
    </location>
</feature>
<gene>
    <name evidence="7" type="ORF">SRB5_59330</name>
</gene>
<dbReference type="SMART" id="SM00240">
    <property type="entry name" value="FHA"/>
    <property type="match status" value="1"/>
</dbReference>
<keyword evidence="8" id="KW-1185">Reference proteome</keyword>
<dbReference type="OrthoDB" id="9807790at2"/>
<feature type="domain" description="FHA" evidence="4">
    <location>
        <begin position="125"/>
        <end position="175"/>
    </location>
</feature>
<dbReference type="GO" id="GO:0003677">
    <property type="term" value="F:DNA binding"/>
    <property type="evidence" value="ECO:0007669"/>
    <property type="project" value="InterPro"/>
</dbReference>
<feature type="region of interest" description="Disordered" evidence="3">
    <location>
        <begin position="240"/>
        <end position="260"/>
    </location>
</feature>
<protein>
    <recommendedName>
        <fullName evidence="9">FHA domain-containing protein</fullName>
    </recommendedName>
</protein>
<dbReference type="Pfam" id="PF01580">
    <property type="entry name" value="FtsK_SpoIIIE"/>
    <property type="match status" value="1"/>
</dbReference>
<organism evidence="7 8">
    <name type="scientific">Streptomyces smaragdinus</name>
    <dbReference type="NCBI Taxonomy" id="2585196"/>
    <lineage>
        <taxon>Bacteria</taxon>
        <taxon>Bacillati</taxon>
        <taxon>Actinomycetota</taxon>
        <taxon>Actinomycetes</taxon>
        <taxon>Kitasatosporales</taxon>
        <taxon>Streptomycetaceae</taxon>
        <taxon>Streptomyces</taxon>
    </lineage>
</organism>